<keyword evidence="1" id="KW-1133">Transmembrane helix</keyword>
<organism evidence="2 3">
    <name type="scientific">Leucobacter iarius</name>
    <dbReference type="NCBI Taxonomy" id="333963"/>
    <lineage>
        <taxon>Bacteria</taxon>
        <taxon>Bacillati</taxon>
        <taxon>Actinomycetota</taxon>
        <taxon>Actinomycetes</taxon>
        <taxon>Micrococcales</taxon>
        <taxon>Microbacteriaceae</taxon>
        <taxon>Leucobacter</taxon>
    </lineage>
</organism>
<keyword evidence="1" id="KW-0812">Transmembrane</keyword>
<dbReference type="Proteomes" id="UP001500851">
    <property type="component" value="Unassembled WGS sequence"/>
</dbReference>
<comment type="caution">
    <text evidence="2">The sequence shown here is derived from an EMBL/GenBank/DDBJ whole genome shotgun (WGS) entry which is preliminary data.</text>
</comment>
<keyword evidence="1" id="KW-0472">Membrane</keyword>
<gene>
    <name evidence="2" type="ORF">GCM10009768_10330</name>
</gene>
<feature type="transmembrane region" description="Helical" evidence="1">
    <location>
        <begin position="175"/>
        <end position="194"/>
    </location>
</feature>
<feature type="transmembrane region" description="Helical" evidence="1">
    <location>
        <begin position="121"/>
        <end position="143"/>
    </location>
</feature>
<evidence type="ECO:0000256" key="1">
    <source>
        <dbReference type="SAM" id="Phobius"/>
    </source>
</evidence>
<name>A0ABN2LBZ9_9MICO</name>
<dbReference type="EMBL" id="BAAAOB010000001">
    <property type="protein sequence ID" value="GAA1783410.1"/>
    <property type="molecule type" value="Genomic_DNA"/>
</dbReference>
<dbReference type="RefSeq" id="WP_344030176.1">
    <property type="nucleotide sequence ID" value="NZ_BAAAOB010000001.1"/>
</dbReference>
<evidence type="ECO:0000313" key="3">
    <source>
        <dbReference type="Proteomes" id="UP001500851"/>
    </source>
</evidence>
<evidence type="ECO:0000313" key="2">
    <source>
        <dbReference type="EMBL" id="GAA1783410.1"/>
    </source>
</evidence>
<sequence length="205" mass="21382">MTIASDIRPSRGDRVALWLFVAVGAVIAIAVAVGAALRIGELLGSGPIRVAAEFIDQRATAPIGPDGSDVEVLLDRAVLRTAVPPIATWAGVIGQLVLVIAFATVILCLILLSRRLSRGRIFGRSSTVLVGTAGITGLIGAAATRFFDNMLANAAVAQVSDYGDVRNAVLSIEPFPFVVAAFAVAIVCTVFVIGERMQRETEGLV</sequence>
<proteinExistence type="predicted"/>
<evidence type="ECO:0008006" key="4">
    <source>
        <dbReference type="Google" id="ProtNLM"/>
    </source>
</evidence>
<accession>A0ABN2LBZ9</accession>
<reference evidence="2 3" key="1">
    <citation type="journal article" date="2019" name="Int. J. Syst. Evol. Microbiol.">
        <title>The Global Catalogue of Microorganisms (GCM) 10K type strain sequencing project: providing services to taxonomists for standard genome sequencing and annotation.</title>
        <authorList>
            <consortium name="The Broad Institute Genomics Platform"/>
            <consortium name="The Broad Institute Genome Sequencing Center for Infectious Disease"/>
            <person name="Wu L."/>
            <person name="Ma J."/>
        </authorList>
    </citation>
    <scope>NUCLEOTIDE SEQUENCE [LARGE SCALE GENOMIC DNA]</scope>
    <source>
        <strain evidence="2 3">JCM 14736</strain>
    </source>
</reference>
<feature type="transmembrane region" description="Helical" evidence="1">
    <location>
        <begin position="15"/>
        <end position="37"/>
    </location>
</feature>
<keyword evidence="3" id="KW-1185">Reference proteome</keyword>
<protein>
    <recommendedName>
        <fullName evidence="4">DUF2975 domain-containing protein</fullName>
    </recommendedName>
</protein>
<feature type="transmembrane region" description="Helical" evidence="1">
    <location>
        <begin position="86"/>
        <end position="112"/>
    </location>
</feature>